<reference evidence="2" key="1">
    <citation type="submission" date="2016-11" db="EMBL/GenBank/DDBJ databases">
        <title>Comparative genomic and phenotypic analysis of Granulibacter bethesdensis clinical isolates from patients with chronic granulomatous disease.</title>
        <authorList>
            <person name="Zarember K.A."/>
            <person name="Porcella S.F."/>
            <person name="Chu J."/>
            <person name="Ding L."/>
            <person name="Dahlstrom E."/>
            <person name="Barbian K."/>
            <person name="Martens C."/>
            <person name="Sykora L."/>
            <person name="Kramer S."/>
            <person name="Pettinato A.M."/>
            <person name="Hong H."/>
            <person name="Wald G."/>
            <person name="Berg L.J."/>
            <person name="Rogge L.S."/>
            <person name="Greenberg D.E."/>
            <person name="Falcone E.L."/>
            <person name="Neves J.F."/>
            <person name="Simoes M.J."/>
            <person name="Casal M."/>
            <person name="Rodriguez-Lopez F.C."/>
            <person name="Zelazny A."/>
            <person name="Gallin J.I."/>
            <person name="Holland S.M."/>
        </authorList>
    </citation>
    <scope>NUCLEOTIDE SEQUENCE [LARGE SCALE GENOMIC DNA]</scope>
    <source>
        <strain evidence="2">NIH9.1</strain>
    </source>
</reference>
<sequence>MQNRFDPQQTRNDLAFSQGAAQLFGQVANEVAGAQIRKAGWKEDSAAALALHAVIGAAAGYDDADAVAEDEFLWRDGVAERCCVWGGAPARLW</sequence>
<evidence type="ECO:0000313" key="2">
    <source>
        <dbReference type="Proteomes" id="UP000182373"/>
    </source>
</evidence>
<dbReference type="EMBL" id="CP018191">
    <property type="protein sequence ID" value="APH55054.1"/>
    <property type="molecule type" value="Genomic_DNA"/>
</dbReference>
<organism evidence="1 2">
    <name type="scientific">Granulibacter bethesdensis</name>
    <dbReference type="NCBI Taxonomy" id="364410"/>
    <lineage>
        <taxon>Bacteria</taxon>
        <taxon>Pseudomonadati</taxon>
        <taxon>Pseudomonadota</taxon>
        <taxon>Alphaproteobacteria</taxon>
        <taxon>Acetobacterales</taxon>
        <taxon>Acetobacteraceae</taxon>
        <taxon>Granulibacter</taxon>
    </lineage>
</organism>
<protein>
    <submittedName>
        <fullName evidence="1">Hemolysin</fullName>
    </submittedName>
</protein>
<dbReference type="AlphaFoldDB" id="A0AAC9P9I5"/>
<evidence type="ECO:0000313" key="1">
    <source>
        <dbReference type="EMBL" id="APH55054.1"/>
    </source>
</evidence>
<proteinExistence type="predicted"/>
<name>A0AAC9P9I5_9PROT</name>
<accession>A0AAC9P9I5</accession>
<dbReference type="RefSeq" id="WP_072572933.1">
    <property type="nucleotide sequence ID" value="NZ_CP018191.1"/>
</dbReference>
<dbReference type="Proteomes" id="UP000182373">
    <property type="component" value="Chromosome"/>
</dbReference>
<gene>
    <name evidence="1" type="ORF">GbCGDNIH9_8634</name>
</gene>